<keyword evidence="3" id="KW-1185">Reference proteome</keyword>
<gene>
    <name evidence="2" type="ORF">GCM10010423_46000</name>
</gene>
<evidence type="ECO:0000256" key="1">
    <source>
        <dbReference type="SAM" id="MobiDB-lite"/>
    </source>
</evidence>
<dbReference type="EMBL" id="BAAATM010000015">
    <property type="protein sequence ID" value="GAA2542089.1"/>
    <property type="molecule type" value="Genomic_DNA"/>
</dbReference>
<accession>A0ABN3NX88</accession>
<proteinExistence type="predicted"/>
<evidence type="ECO:0000313" key="2">
    <source>
        <dbReference type="EMBL" id="GAA2542089.1"/>
    </source>
</evidence>
<feature type="region of interest" description="Disordered" evidence="1">
    <location>
        <begin position="1"/>
        <end position="27"/>
    </location>
</feature>
<comment type="caution">
    <text evidence="2">The sequence shown here is derived from an EMBL/GenBank/DDBJ whole genome shotgun (WGS) entry which is preliminary data.</text>
</comment>
<reference evidence="2 3" key="1">
    <citation type="journal article" date="2019" name="Int. J. Syst. Evol. Microbiol.">
        <title>The Global Catalogue of Microorganisms (GCM) 10K type strain sequencing project: providing services to taxonomists for standard genome sequencing and annotation.</title>
        <authorList>
            <consortium name="The Broad Institute Genomics Platform"/>
            <consortium name="The Broad Institute Genome Sequencing Center for Infectious Disease"/>
            <person name="Wu L."/>
            <person name="Ma J."/>
        </authorList>
    </citation>
    <scope>NUCLEOTIDE SEQUENCE [LARGE SCALE GENOMIC DNA]</scope>
    <source>
        <strain evidence="2 3">JCM 6924</strain>
    </source>
</reference>
<organism evidence="2 3">
    <name type="scientific">Streptomyces levis</name>
    <dbReference type="NCBI Taxonomy" id="285566"/>
    <lineage>
        <taxon>Bacteria</taxon>
        <taxon>Bacillati</taxon>
        <taxon>Actinomycetota</taxon>
        <taxon>Actinomycetes</taxon>
        <taxon>Kitasatosporales</taxon>
        <taxon>Streptomycetaceae</taxon>
        <taxon>Streptomyces</taxon>
    </lineage>
</organism>
<dbReference type="Proteomes" id="UP001501095">
    <property type="component" value="Unassembled WGS sequence"/>
</dbReference>
<sequence>MRDSEARAPCGATPVSRGRVVAPSSVGDATAQVRNPQSLGKNGTQECYILHHCAVETNNSPAIVLITIDRTTSSVVFTRSDMQEARFPLNSPMFDDTSNLARIDVTSSFDALLVTTLKGDQILFEMPTDEVDRLAQRLVIYLDQNQWSALSSAIHGRQTSPELRTVAQKLREWVEQRRIILPASAGHYYETSKWFDDQRRYQLGLTILQYSRGWLMRDPLKVRRNELHDHMHQHKGTRYSRAEPVFTLAANALHSEVRDSNLPPHTDSPETALSRQFEALREAIASIDTMLDAEPIEPGPDTGWATVNQLFSDAIDGEKLDSQQKRKIIDAFLLKDLTAEMAREAATAGLTTEQFERWLKRYALKGYEGLHSIGLFREMMLNRHLNKGTKWTSNDCTDMVYLSCAAGYADVVVCERHMRDPLQHGLRRKGLKAHTFRRLPEAVVAIERMLKESAAPQAETAETA</sequence>
<protein>
    <submittedName>
        <fullName evidence="2">Uncharacterized protein</fullName>
    </submittedName>
</protein>
<name>A0ABN3NX88_9ACTN</name>
<evidence type="ECO:0000313" key="3">
    <source>
        <dbReference type="Proteomes" id="UP001501095"/>
    </source>
</evidence>